<dbReference type="EMBL" id="JX649883">
    <property type="protein sequence ID" value="AGC71828.1"/>
    <property type="molecule type" value="Genomic_DNA"/>
</dbReference>
<evidence type="ECO:0000313" key="2">
    <source>
        <dbReference type="EMBL" id="AGC71828.1"/>
    </source>
</evidence>
<reference evidence="2" key="1">
    <citation type="submission" date="2012-09" db="EMBL/GenBank/DDBJ databases">
        <title>Metagenomic Characterization of a Microbial Community in Wastewater Detects High Levels of Antibiotic Resistance.</title>
        <authorList>
            <person name="Abrams M."/>
            <person name="Caldwell A."/>
            <person name="Vandaei E."/>
            <person name="Lee W."/>
            <person name="Perrott J."/>
            <person name="Khan S.Y."/>
            <person name="Ta J."/>
            <person name="Romero D."/>
            <person name="Nguyen V."/>
            <person name="Pourmand N."/>
            <person name="Ouverney C.C."/>
        </authorList>
    </citation>
    <scope>NUCLEOTIDE SEQUENCE</scope>
</reference>
<dbReference type="AlphaFoldDB" id="L7VXL9"/>
<feature type="compositionally biased region" description="Low complexity" evidence="1">
    <location>
        <begin position="289"/>
        <end position="309"/>
    </location>
</feature>
<accession>L7VXL9</accession>
<protein>
    <recommendedName>
        <fullName evidence="3">Outer membrane protein beta-barrel domain-containing protein</fullName>
    </recommendedName>
</protein>
<evidence type="ECO:0000256" key="1">
    <source>
        <dbReference type="SAM" id="MobiDB-lite"/>
    </source>
</evidence>
<feature type="region of interest" description="Disordered" evidence="1">
    <location>
        <begin position="235"/>
        <end position="321"/>
    </location>
</feature>
<evidence type="ECO:0008006" key="3">
    <source>
        <dbReference type="Google" id="ProtNLM"/>
    </source>
</evidence>
<name>L7VXL9_9BACT</name>
<sequence length="321" mass="32529">MQRFLCAPVAHRGADAGSCVTSGSRLRSAQHAMTSRLSRSLVVSGPVAAFLAALATFLGSDAARAQTGPQEKPRRVALSYFGESAVRPGARLSYEGTAWTRGVSQFVFGASIGGYSASPGYSLFIFLSGGYRLALPTGLFFDLQIGIGYNALNRPGAAQNAADGTIVQTAPTVGNYFMPLGLGGLGFDFQPRLKVPVSLFARAGGYGLTGQGEPFTGSYLLDVGVAYQFGTSKPATVVSPVPSPPPAEAPANLDGPGDPNRVPLIIPPEPTLQAPGSSGSPPALPPAPSSDSAAPSSSQGGTAPSTFAPAPLPPGPAQPAS</sequence>
<proteinExistence type="predicted"/>
<organism evidence="2">
    <name type="scientific">uncultured bacterium A1Q1_fos_1807</name>
    <dbReference type="NCBI Taxonomy" id="1256552"/>
    <lineage>
        <taxon>Bacteria</taxon>
        <taxon>environmental samples</taxon>
    </lineage>
</organism>
<feature type="compositionally biased region" description="Pro residues" evidence="1">
    <location>
        <begin position="310"/>
        <end position="321"/>
    </location>
</feature>